<name>A0A4P6WZT9_HYDPS</name>
<dbReference type="RefSeq" id="WP_133155881.1">
    <property type="nucleotide sequence ID" value="NZ_CP037867.1"/>
</dbReference>
<dbReference type="Proteomes" id="UP000293912">
    <property type="component" value="Chromosome"/>
</dbReference>
<protein>
    <submittedName>
        <fullName evidence="6">Translocation and assembly module TamB</fullName>
    </submittedName>
</protein>
<evidence type="ECO:0000256" key="4">
    <source>
        <dbReference type="ARBA" id="ARBA00023136"/>
    </source>
</evidence>
<evidence type="ECO:0000256" key="3">
    <source>
        <dbReference type="ARBA" id="ARBA00022989"/>
    </source>
</evidence>
<proteinExistence type="predicted"/>
<keyword evidence="3" id="KW-1133">Transmembrane helix</keyword>
<evidence type="ECO:0000259" key="5">
    <source>
        <dbReference type="Pfam" id="PF04357"/>
    </source>
</evidence>
<feature type="domain" description="Translocation and assembly module TamB C-terminal" evidence="5">
    <location>
        <begin position="950"/>
        <end position="1296"/>
    </location>
</feature>
<evidence type="ECO:0000313" key="6">
    <source>
        <dbReference type="EMBL" id="QBM26961.1"/>
    </source>
</evidence>
<evidence type="ECO:0000256" key="1">
    <source>
        <dbReference type="ARBA" id="ARBA00004167"/>
    </source>
</evidence>
<dbReference type="EMBL" id="CP037867">
    <property type="protein sequence ID" value="QBM26961.1"/>
    <property type="molecule type" value="Genomic_DNA"/>
</dbReference>
<dbReference type="PANTHER" id="PTHR36985">
    <property type="entry name" value="TRANSLOCATION AND ASSEMBLY MODULE SUBUNIT TAMB"/>
    <property type="match status" value="1"/>
</dbReference>
<dbReference type="GO" id="GO:0005886">
    <property type="term" value="C:plasma membrane"/>
    <property type="evidence" value="ECO:0007669"/>
    <property type="project" value="InterPro"/>
</dbReference>
<evidence type="ECO:0000256" key="2">
    <source>
        <dbReference type="ARBA" id="ARBA00022692"/>
    </source>
</evidence>
<dbReference type="InterPro" id="IPR007452">
    <property type="entry name" value="TamB_C"/>
</dbReference>
<dbReference type="GO" id="GO:0009306">
    <property type="term" value="P:protein secretion"/>
    <property type="evidence" value="ECO:0007669"/>
    <property type="project" value="InterPro"/>
</dbReference>
<reference evidence="6 7" key="1">
    <citation type="submission" date="2019-03" db="EMBL/GenBank/DDBJ databases">
        <authorList>
            <person name="Sebastian G."/>
            <person name="Baumann P."/>
            <person name="Ruckert C."/>
            <person name="Kalinowski J."/>
            <person name="Nebel B."/>
            <person name="Takors R."/>
            <person name="Blombach B."/>
        </authorList>
    </citation>
    <scope>NUCLEOTIDE SEQUENCE [LARGE SCALE GENOMIC DNA]</scope>
    <source>
        <strain evidence="6 7">DSM 1084</strain>
    </source>
</reference>
<comment type="subcellular location">
    <subcellularLocation>
        <location evidence="1">Membrane</location>
        <topology evidence="1">Single-pass membrane protein</topology>
    </subcellularLocation>
</comment>
<dbReference type="PANTHER" id="PTHR36985:SF1">
    <property type="entry name" value="TRANSLOCATION AND ASSEMBLY MODULE SUBUNIT TAMB"/>
    <property type="match status" value="1"/>
</dbReference>
<evidence type="ECO:0000313" key="7">
    <source>
        <dbReference type="Proteomes" id="UP000293912"/>
    </source>
</evidence>
<keyword evidence="2" id="KW-0812">Transmembrane</keyword>
<keyword evidence="4" id="KW-0472">Membrane</keyword>
<organism evidence="6 7">
    <name type="scientific">Hydrogenophaga pseudoflava</name>
    <name type="common">Pseudomonas carboxydoflava</name>
    <dbReference type="NCBI Taxonomy" id="47421"/>
    <lineage>
        <taxon>Bacteria</taxon>
        <taxon>Pseudomonadati</taxon>
        <taxon>Pseudomonadota</taxon>
        <taxon>Betaproteobacteria</taxon>
        <taxon>Burkholderiales</taxon>
        <taxon>Comamonadaceae</taxon>
        <taxon>Hydrogenophaga</taxon>
    </lineage>
</organism>
<keyword evidence="7" id="KW-1185">Reference proteome</keyword>
<sequence>MRALRTGLWLAGGALGLLLAAVVALWLWAGTPGSLAQALAWAGRWTQEADASPGRLQTDNVEGSLRGGGRIGSLRWSQDGLTVQAEGVALQWGDALWTDALQGRGLHIPSLAIRSLRVDDQRPPTPSEPLADLSLPLPLSLGFSLQRFELTGRQALSATDIAGHYRYAALSTPMDEPALPDTPGVTAAHRLRLDSLQWADGRYRGQLNLGAQAPLPLALALQGEVQGRVPDGPALQLQAQARANGTLAGVGAALDISAQAQPADGATGPDATTLSLTARVLPWADQPLHSADVNARALNLAMLWPTAPVTALSGQLQAQPEGDGWRARVQLTNAREQPADQQGLPLQQLQAEVLQSGGRWTVRGLQARLGGGTLQGQASFTAGPAGQGASALTDWQGELQVQGVQSTRLWSTLPPGVLDGKASARAAPSPAPAGAVDLQAQLGAVGARLQGLGRLEPAQRSLQGRWGLDLPGARLDWDGQAAHASGQGDLRARLDNTPRLLDWARGLRSLPVWSASARDMLASLDRLRADNGGSARVQWSGGLAALGWPAPAAASTSPSAPVTPVAPPRLQATLNLPGLGWQGGDGAAPLRIEGLALSAAGPLDALALNAAGSATTAGWRLGLDAGGQLGVASTGGRLDLSRLQLRLNPETASARTPGWRLDSTTPLRLGWTIDPATGLALDAGTGALALSPLPGTTAAPQTPLTLDWQRLVWQAQTLDTRGRLQGLSLPWLESFAALGPAPSPLASNGLAGDLVLDGDWDLRLPTNPSAPFTLAASLQRRSGDLRWNGGNGSPDAPLSAGVQDARLSLNVQDRRLQALLRWDTERLGQASADLASTLGSGAGDSADPLERWWPASAPLSGSAQVRLPQVGVWSLLAPPGWRMQGTLSADARLGGTRGSPAWSGSLQADELALRSVVDGIAFTNGQLRATLAGERIRVDRFSLQGPGGAASGGTLEASGQAEWRSVPGSLLRQPYIELKAQAQRLRISSRPDRRLTLSGETTATLDGRLLQLRGQLKADSALFILPDESTPSLGDDVVVRSTRDLPVPEGTGQRVLPDVSVTLDLGPQFEVRGQGLEARLEGQLSLRATPALPTPRVLGEVRTVNGTFRAYDQNLRIESGVLRFTGPYDDPALDIRAVRVLPENTNQRVGVQLSGNAQAPRVALFADPDLPDGDKLAWLVLGRPASAAGAQAFVLQQAARRLLSSGGEPLDGALARTLGIDEIGFSGSGTSADGTTTGAALTLGKRLSSDLYLSYEQSLAGAMSTVSILYDLSRRLTLRARAGTENAIDLIFTHRYD</sequence>
<dbReference type="Pfam" id="PF04357">
    <property type="entry name" value="TamB"/>
    <property type="match status" value="1"/>
</dbReference>
<accession>A0A4P6WZT9</accession>
<dbReference type="KEGG" id="hpse:HPF_04655"/>
<gene>
    <name evidence="6" type="primary">tamB</name>
    <name evidence="6" type="ORF">HPF_04655</name>
</gene>